<dbReference type="GO" id="GO:0005525">
    <property type="term" value="F:GTP binding"/>
    <property type="evidence" value="ECO:0007669"/>
    <property type="project" value="InterPro"/>
</dbReference>
<protein>
    <recommendedName>
        <fullName evidence="5">Nitric oxide-associated protein 1</fullName>
    </recommendedName>
</protein>
<evidence type="ECO:0000313" key="3">
    <source>
        <dbReference type="EMBL" id="CAG5127638.1"/>
    </source>
</evidence>
<comment type="caution">
    <text evidence="3">The sequence shown here is derived from an EMBL/GenBank/DDBJ whole genome shotgun (WGS) entry which is preliminary data.</text>
</comment>
<dbReference type="PANTHER" id="PTHR46406">
    <property type="entry name" value="NITRIC OXIDE-ASSOCIATED PROTEIN 1"/>
    <property type="match status" value="1"/>
</dbReference>
<dbReference type="AlphaFoldDB" id="A0A8S3ZHL0"/>
<proteinExistence type="predicted"/>
<dbReference type="OrthoDB" id="1696305at2759"/>
<dbReference type="PANTHER" id="PTHR46406:SF1">
    <property type="entry name" value="NITRIC OXIDE-ASSOCIATED PROTEIN 1"/>
    <property type="match status" value="1"/>
</dbReference>
<reference evidence="3" key="1">
    <citation type="submission" date="2021-04" db="EMBL/GenBank/DDBJ databases">
        <authorList>
            <consortium name="Molecular Ecology Group"/>
        </authorList>
    </citation>
    <scope>NUCLEOTIDE SEQUENCE</scope>
</reference>
<dbReference type="Gene3D" id="3.40.50.300">
    <property type="entry name" value="P-loop containing nucleotide triphosphate hydrolases"/>
    <property type="match status" value="1"/>
</dbReference>
<evidence type="ECO:0000259" key="1">
    <source>
        <dbReference type="Pfam" id="PF01926"/>
    </source>
</evidence>
<evidence type="ECO:0000259" key="2">
    <source>
        <dbReference type="Pfam" id="PF21516"/>
    </source>
</evidence>
<dbReference type="InterPro" id="IPR048422">
    <property type="entry name" value="NOA1/YqeH-like_C"/>
</dbReference>
<name>A0A8S3ZHL0_9EUPU</name>
<evidence type="ECO:0008006" key="5">
    <source>
        <dbReference type="Google" id="ProtNLM"/>
    </source>
</evidence>
<dbReference type="SUPFAM" id="SSF52540">
    <property type="entry name" value="P-loop containing nucleoside triphosphate hydrolases"/>
    <property type="match status" value="1"/>
</dbReference>
<organism evidence="3 4">
    <name type="scientific">Candidula unifasciata</name>
    <dbReference type="NCBI Taxonomy" id="100452"/>
    <lineage>
        <taxon>Eukaryota</taxon>
        <taxon>Metazoa</taxon>
        <taxon>Spiralia</taxon>
        <taxon>Lophotrochozoa</taxon>
        <taxon>Mollusca</taxon>
        <taxon>Gastropoda</taxon>
        <taxon>Heterobranchia</taxon>
        <taxon>Euthyneura</taxon>
        <taxon>Panpulmonata</taxon>
        <taxon>Eupulmonata</taxon>
        <taxon>Stylommatophora</taxon>
        <taxon>Helicina</taxon>
        <taxon>Helicoidea</taxon>
        <taxon>Geomitridae</taxon>
        <taxon>Candidula</taxon>
    </lineage>
</organism>
<feature type="domain" description="NOA1/YqeH-like C-terminal" evidence="2">
    <location>
        <begin position="561"/>
        <end position="660"/>
    </location>
</feature>
<dbReference type="Proteomes" id="UP000678393">
    <property type="component" value="Unassembled WGS sequence"/>
</dbReference>
<dbReference type="InterPro" id="IPR052807">
    <property type="entry name" value="Mito_transl_resp_regulator"/>
</dbReference>
<dbReference type="EMBL" id="CAJHNH020002757">
    <property type="protein sequence ID" value="CAG5127638.1"/>
    <property type="molecule type" value="Genomic_DNA"/>
</dbReference>
<dbReference type="InterPro" id="IPR006073">
    <property type="entry name" value="GTP-bd"/>
</dbReference>
<keyword evidence="4" id="KW-1185">Reference proteome</keyword>
<sequence length="702" mass="78506">MHAQMMRLVHILNRRRWHSKTIVHYLLSSCIENPSVCMSYSVIKMGEKLITEPANKEHVEKPRPYEFSLLAKKIVEQNNQQNVADSVSAKCTDGAANASFSPEVQKRRLEELSADLVDTLIEPETPVSRQAGLTFSEAPENDRSVESVVFQQDLTNTSTFKPSPVHGTEDQSIPASNVPCVGCGAHLHCQHNTFPGFLPSELFKLLSEKELKVSLCQRCYYIRHCDAFVEVSAKPEEFAEMISKIKPTRSVVVMVVDVMDIQGSIIPDLLTYIGNKHPLVIVGNKADLLAPDCPEYLENVKKELKLACQSVGLHNIFKCTLISAKTGFGIERLINQLFSFYTKKLDVFIVGTANAGKSSLFNTLLASDYCKNSARDLIQRATISAWPGTTLNLLKFPITRPERRTVALRNIRLRQQVAIRREEAKIARMRKAEASTWELKEEIKMTDVRTVTQRKAEEGDAAWGQVVYGYNARRDGTLVCKMPEPNPFEPEKYEESYWTYDTPGIINPDQIVNLLTPEEAPLLAPASMIVPRCLFVRPGDTVFVSGLARLDYLQGEDLIVFTVHAGPAIPINIVATDAADQFYEENIGTATFGLPIGNQERLSKLPPLEGREFTVEAAGRNIASADIQLSSIGWVSVGLRKDNQVLIKAYTPGRKGLNLRTPALMPRFLQFMGKRKPKTPFFHTEPPGSAMVNKDFIVREDD</sequence>
<dbReference type="CDD" id="cd01855">
    <property type="entry name" value="YqeH"/>
    <property type="match status" value="1"/>
</dbReference>
<accession>A0A8S3ZHL0</accession>
<feature type="domain" description="G" evidence="1">
    <location>
        <begin position="347"/>
        <end position="400"/>
    </location>
</feature>
<dbReference type="InterPro" id="IPR027417">
    <property type="entry name" value="P-loop_NTPase"/>
</dbReference>
<dbReference type="Pfam" id="PF21516">
    <property type="entry name" value="YqeH-like_C"/>
    <property type="match status" value="1"/>
</dbReference>
<gene>
    <name evidence="3" type="ORF">CUNI_LOCUS13196</name>
</gene>
<dbReference type="Pfam" id="PF01926">
    <property type="entry name" value="MMR_HSR1"/>
    <property type="match status" value="1"/>
</dbReference>
<evidence type="ECO:0000313" key="4">
    <source>
        <dbReference type="Proteomes" id="UP000678393"/>
    </source>
</evidence>